<evidence type="ECO:0000256" key="2">
    <source>
        <dbReference type="ARBA" id="ARBA00010393"/>
    </source>
</evidence>
<keyword evidence="3" id="KW-0963">Cytoplasm</keyword>
<evidence type="ECO:0000256" key="5">
    <source>
        <dbReference type="ARBA" id="ARBA00022840"/>
    </source>
</evidence>
<dbReference type="GO" id="GO:0005829">
    <property type="term" value="C:cytosol"/>
    <property type="evidence" value="ECO:0007669"/>
    <property type="project" value="TreeGrafter"/>
</dbReference>
<feature type="domain" description="PhoH-like protein" evidence="9">
    <location>
        <begin position="120"/>
        <end position="323"/>
    </location>
</feature>
<comment type="caution">
    <text evidence="10">The sequence shown here is derived from an EMBL/GenBank/DDBJ whole genome shotgun (WGS) entry which is preliminary data.</text>
</comment>
<keyword evidence="4" id="KW-0547">Nucleotide-binding</keyword>
<gene>
    <name evidence="10" type="ORF">DXX92_06645</name>
</gene>
<reference evidence="10 11" key="1">
    <citation type="submission" date="2018-08" db="EMBL/GenBank/DDBJ databases">
        <title>Thalassotalea euphylliae genome.</title>
        <authorList>
            <person name="Summers S."/>
            <person name="Rice S.A."/>
            <person name="Freckelton M.L."/>
            <person name="Nedved B.T."/>
            <person name="Hadfield M.G."/>
        </authorList>
    </citation>
    <scope>NUCLEOTIDE SEQUENCE [LARGE SCALE GENOMIC DNA]</scope>
    <source>
        <strain evidence="10 11">H2</strain>
    </source>
</reference>
<evidence type="ECO:0000256" key="8">
    <source>
        <dbReference type="SAM" id="MobiDB-lite"/>
    </source>
</evidence>
<feature type="compositionally biased region" description="Basic and acidic residues" evidence="8">
    <location>
        <begin position="379"/>
        <end position="391"/>
    </location>
</feature>
<comment type="subcellular location">
    <subcellularLocation>
        <location evidence="1">Cytoplasm</location>
    </subcellularLocation>
</comment>
<dbReference type="InterPro" id="IPR027417">
    <property type="entry name" value="P-loop_NTPase"/>
</dbReference>
<dbReference type="FunFam" id="3.40.50.300:FF:000013">
    <property type="entry name" value="PhoH family ATPase"/>
    <property type="match status" value="1"/>
</dbReference>
<proteinExistence type="inferred from homology"/>
<evidence type="ECO:0000259" key="9">
    <source>
        <dbReference type="Pfam" id="PF02562"/>
    </source>
</evidence>
<name>A0A3E0UDJ4_9GAMM</name>
<evidence type="ECO:0000256" key="6">
    <source>
        <dbReference type="ARBA" id="ARBA00039970"/>
    </source>
</evidence>
<keyword evidence="7" id="KW-0175">Coiled coil</keyword>
<dbReference type="GO" id="GO:0005524">
    <property type="term" value="F:ATP binding"/>
    <property type="evidence" value="ECO:0007669"/>
    <property type="project" value="UniProtKB-KW"/>
</dbReference>
<keyword evidence="5" id="KW-0067">ATP-binding</keyword>
<dbReference type="SUPFAM" id="SSF52540">
    <property type="entry name" value="P-loop containing nucleoside triphosphate hydrolases"/>
    <property type="match status" value="1"/>
</dbReference>
<evidence type="ECO:0000256" key="4">
    <source>
        <dbReference type="ARBA" id="ARBA00022741"/>
    </source>
</evidence>
<evidence type="ECO:0000256" key="3">
    <source>
        <dbReference type="ARBA" id="ARBA00022490"/>
    </source>
</evidence>
<sequence length="391" mass="43172">MSTDNSTLLTLEPVDNARQANLCGPLDDNLKTIERRLGVEISYRGNEFKIVGSPSNTEAVSDLLKELYVETETVKGKMKTITAEMVHLGILNANVLEQAPSKVDVDYEKMVTIKTKRGIVKPRNLNQSAYVQNVITHDISFGIGPAGTGKTYLAVACAVDALERQEIRRILLTRPAVEAGEKLGFLPGDLSQKVDPYLRPLYDALFEMLGFEKVEKLIERNVIEIAPLAYMRGRTLNDAFIILDESQNTTVEQMKMFLTRIGFNSRAVITGDITQVDLPRGQKSGLRHAIEVLQNIPGISFNFFQSKDVVRHPVVARIVEAYDAHDSKMAKLKAERKAQESAQKQAELAVQAAAANIVTAAQANTQQSASKEQPSTEKLSTEQKTSNDDNA</sequence>
<dbReference type="InterPro" id="IPR003714">
    <property type="entry name" value="PhoH"/>
</dbReference>
<evidence type="ECO:0000256" key="7">
    <source>
        <dbReference type="SAM" id="Coils"/>
    </source>
</evidence>
<feature type="coiled-coil region" evidence="7">
    <location>
        <begin position="322"/>
        <end position="349"/>
    </location>
</feature>
<evidence type="ECO:0000256" key="1">
    <source>
        <dbReference type="ARBA" id="ARBA00004496"/>
    </source>
</evidence>
<dbReference type="PANTHER" id="PTHR30473:SF1">
    <property type="entry name" value="PHOH-LIKE PROTEIN"/>
    <property type="match status" value="1"/>
</dbReference>
<dbReference type="Gene3D" id="3.40.50.300">
    <property type="entry name" value="P-loop containing nucleotide triphosphate hydrolases"/>
    <property type="match status" value="1"/>
</dbReference>
<dbReference type="Pfam" id="PF02562">
    <property type="entry name" value="PhoH"/>
    <property type="match status" value="1"/>
</dbReference>
<dbReference type="EMBL" id="QUOV01000001">
    <property type="protein sequence ID" value="REL35068.1"/>
    <property type="molecule type" value="Genomic_DNA"/>
</dbReference>
<dbReference type="RefSeq" id="WP_115999742.1">
    <property type="nucleotide sequence ID" value="NZ_QUOV01000001.1"/>
</dbReference>
<comment type="similarity">
    <text evidence="2">Belongs to the PhoH family.</text>
</comment>
<dbReference type="Proteomes" id="UP000256999">
    <property type="component" value="Unassembled WGS sequence"/>
</dbReference>
<dbReference type="PANTHER" id="PTHR30473">
    <property type="entry name" value="PROTEIN PHOH"/>
    <property type="match status" value="1"/>
</dbReference>
<evidence type="ECO:0000313" key="10">
    <source>
        <dbReference type="EMBL" id="REL35068.1"/>
    </source>
</evidence>
<dbReference type="OrthoDB" id="9805148at2"/>
<organism evidence="10 11">
    <name type="scientific">Thalassotalea euphylliae</name>
    <dbReference type="NCBI Taxonomy" id="1655234"/>
    <lineage>
        <taxon>Bacteria</taxon>
        <taxon>Pseudomonadati</taxon>
        <taxon>Pseudomonadota</taxon>
        <taxon>Gammaproteobacteria</taxon>
        <taxon>Alteromonadales</taxon>
        <taxon>Colwelliaceae</taxon>
        <taxon>Thalassotalea</taxon>
    </lineage>
</organism>
<evidence type="ECO:0000313" key="11">
    <source>
        <dbReference type="Proteomes" id="UP000256999"/>
    </source>
</evidence>
<dbReference type="InterPro" id="IPR051451">
    <property type="entry name" value="PhoH2-like"/>
</dbReference>
<feature type="region of interest" description="Disordered" evidence="8">
    <location>
        <begin position="362"/>
        <end position="391"/>
    </location>
</feature>
<protein>
    <recommendedName>
        <fullName evidence="6">PhoH-like protein</fullName>
    </recommendedName>
</protein>
<accession>A0A3E0UDJ4</accession>
<dbReference type="AlphaFoldDB" id="A0A3E0UDJ4"/>